<dbReference type="PANTHER" id="PTHR24373">
    <property type="entry name" value="SLIT RELATED LEUCINE-RICH REPEAT NEURONAL PROTEIN"/>
    <property type="match status" value="1"/>
</dbReference>
<evidence type="ECO:0000313" key="4">
    <source>
        <dbReference type="Proteomes" id="UP000235965"/>
    </source>
</evidence>
<gene>
    <name evidence="3" type="ORF">B7P43_G16628</name>
</gene>
<dbReference type="GO" id="GO:0031012">
    <property type="term" value="C:extracellular matrix"/>
    <property type="evidence" value="ECO:0007669"/>
    <property type="project" value="TreeGrafter"/>
</dbReference>
<dbReference type="InterPro" id="IPR050328">
    <property type="entry name" value="Dev_Immune_Receptor"/>
</dbReference>
<dbReference type="AlphaFoldDB" id="A0A2J7Q825"/>
<dbReference type="SUPFAM" id="SSF52058">
    <property type="entry name" value="L domain-like"/>
    <property type="match status" value="1"/>
</dbReference>
<evidence type="ECO:0000256" key="1">
    <source>
        <dbReference type="ARBA" id="ARBA00022729"/>
    </source>
</evidence>
<dbReference type="Gene3D" id="3.80.10.10">
    <property type="entry name" value="Ribonuclease Inhibitor"/>
    <property type="match status" value="2"/>
</dbReference>
<proteinExistence type="predicted"/>
<dbReference type="Proteomes" id="UP000235965">
    <property type="component" value="Unassembled WGS sequence"/>
</dbReference>
<accession>A0A2J7Q825</accession>
<sequence length="269" mass="30596">MVLQTVCILLLFLVRWTAPFSVDSGHFNKKTPKRCSYFKEHGMMAVDCYGLDLVAVPQNLRTDTELLHATHNRIRELHRDSFKRYRYLKYLYLDDNMILYIENGTFDPLQDLEAIRLSYNGLDRVPPEILQLPKIRKIFLDNNRLIPGGGFVGAPASDTLESLTLAHCHLQQLPRLEGYPNLVELNVSGNNLNRILPQQLALMCQLKFLDLSGNPKLSEGSSSDGCDCHLLASWIAQRNIILQNSYKLKCSSNHDGSEHVSQQNARSTQ</sequence>
<feature type="chain" id="PRO_5014397852" evidence="2">
    <location>
        <begin position="20"/>
        <end position="269"/>
    </location>
</feature>
<dbReference type="GO" id="GO:0005615">
    <property type="term" value="C:extracellular space"/>
    <property type="evidence" value="ECO:0007669"/>
    <property type="project" value="TreeGrafter"/>
</dbReference>
<organism evidence="3 4">
    <name type="scientific">Cryptotermes secundus</name>
    <dbReference type="NCBI Taxonomy" id="105785"/>
    <lineage>
        <taxon>Eukaryota</taxon>
        <taxon>Metazoa</taxon>
        <taxon>Ecdysozoa</taxon>
        <taxon>Arthropoda</taxon>
        <taxon>Hexapoda</taxon>
        <taxon>Insecta</taxon>
        <taxon>Pterygota</taxon>
        <taxon>Neoptera</taxon>
        <taxon>Polyneoptera</taxon>
        <taxon>Dictyoptera</taxon>
        <taxon>Blattodea</taxon>
        <taxon>Blattoidea</taxon>
        <taxon>Termitoidae</taxon>
        <taxon>Kalotermitidae</taxon>
        <taxon>Cryptotermitinae</taxon>
        <taxon>Cryptotermes</taxon>
    </lineage>
</organism>
<name>A0A2J7Q825_9NEOP</name>
<evidence type="ECO:0000313" key="3">
    <source>
        <dbReference type="EMBL" id="PNF24732.1"/>
    </source>
</evidence>
<dbReference type="Pfam" id="PF13855">
    <property type="entry name" value="LRR_8"/>
    <property type="match status" value="2"/>
</dbReference>
<keyword evidence="1 2" id="KW-0732">Signal</keyword>
<dbReference type="InterPro" id="IPR001611">
    <property type="entry name" value="Leu-rich_rpt"/>
</dbReference>
<reference evidence="3 4" key="1">
    <citation type="submission" date="2017-12" db="EMBL/GenBank/DDBJ databases">
        <title>Hemimetabolous genomes reveal molecular basis of termite eusociality.</title>
        <authorList>
            <person name="Harrison M.C."/>
            <person name="Jongepier E."/>
            <person name="Robertson H.M."/>
            <person name="Arning N."/>
            <person name="Bitard-Feildel T."/>
            <person name="Chao H."/>
            <person name="Childers C.P."/>
            <person name="Dinh H."/>
            <person name="Doddapaneni H."/>
            <person name="Dugan S."/>
            <person name="Gowin J."/>
            <person name="Greiner C."/>
            <person name="Han Y."/>
            <person name="Hu H."/>
            <person name="Hughes D.S.T."/>
            <person name="Huylmans A.-K."/>
            <person name="Kemena C."/>
            <person name="Kremer L.P.M."/>
            <person name="Lee S.L."/>
            <person name="Lopez-Ezquerra A."/>
            <person name="Mallet L."/>
            <person name="Monroy-Kuhn J.M."/>
            <person name="Moser A."/>
            <person name="Murali S.C."/>
            <person name="Muzny D.M."/>
            <person name="Otani S."/>
            <person name="Piulachs M.-D."/>
            <person name="Poelchau M."/>
            <person name="Qu J."/>
            <person name="Schaub F."/>
            <person name="Wada-Katsumata A."/>
            <person name="Worley K.C."/>
            <person name="Xie Q."/>
            <person name="Ylla G."/>
            <person name="Poulsen M."/>
            <person name="Gibbs R.A."/>
            <person name="Schal C."/>
            <person name="Richards S."/>
            <person name="Belles X."/>
            <person name="Korb J."/>
            <person name="Bornberg-Bauer E."/>
        </authorList>
    </citation>
    <scope>NUCLEOTIDE SEQUENCE [LARGE SCALE GENOMIC DNA]</scope>
    <source>
        <tissue evidence="3">Whole body</tissue>
    </source>
</reference>
<dbReference type="EMBL" id="NEVH01016978">
    <property type="protein sequence ID" value="PNF24732.1"/>
    <property type="molecule type" value="Genomic_DNA"/>
</dbReference>
<feature type="signal peptide" evidence="2">
    <location>
        <begin position="1"/>
        <end position="19"/>
    </location>
</feature>
<dbReference type="OrthoDB" id="694479at2759"/>
<protein>
    <submittedName>
        <fullName evidence="3">Uncharacterized protein</fullName>
    </submittedName>
</protein>
<dbReference type="PANTHER" id="PTHR24373:SF370">
    <property type="entry name" value="FISH-LIPS, ISOFORM E"/>
    <property type="match status" value="1"/>
</dbReference>
<keyword evidence="4" id="KW-1185">Reference proteome</keyword>
<dbReference type="InterPro" id="IPR032675">
    <property type="entry name" value="LRR_dom_sf"/>
</dbReference>
<comment type="caution">
    <text evidence="3">The sequence shown here is derived from an EMBL/GenBank/DDBJ whole genome shotgun (WGS) entry which is preliminary data.</text>
</comment>
<evidence type="ECO:0000256" key="2">
    <source>
        <dbReference type="SAM" id="SignalP"/>
    </source>
</evidence>